<accession>A0A433ET30</accession>
<sequence>MFTFLVTLGWVLIIIGAIVQIFAAILNLLVIQQVALPTIFNSINDIFQTSIFKQEEILNGLTNDAWAYTINALSIFVALAAITLVSFQINRVKKGQRIARPYIKMIFVTLIIASLVYGKVAVLIFAAFIFVALLFIESSLFDVEALQNFVKERNMIVIYHQDKKLEREVNKEGKYHGNATMGVGVTTAGIENTGKNFRDNDYVSADDNKKSSAQKSNAMFTSNELNNLFNSGKSDVDENELANLISDMTHVVSNPSNSEVSKLNDLTKPPLPTELIKDTPVEPVKVEEPLVATTVNVEPETSALEGKTVNVPITETNLNSDHAVNVDVELFVDKTAVLEENDNLNDEEQEEPTRDKEIDFDFLNDGILNSSSSDARVLTKKEKKLYNKWNEMYQQALNIKNLIEEEVQNTNAPTKWIKKKAKIYNLIAKEANSLVTKLKLGADQHLKMMHIAEIFGDISQATSYFLNENAIVSNNDILDNISNETSSSKEDNDILDILTKTDDLITNDLNIGTDDGTVIFGTTVATEIVQDSPQEDLTFIPKNYNIDKLDGELLSEIQSSDSQTQETINYIDDSHGYTFAELEGLDDLHSEGSPTGIEDKGPDAEIITFENNEHVETMPEELAAIDNNSILDKPSESVLATAEKIASFNAPVEENKMTASPSERPLVNNLENINDELVDDHDNNDGELLDDFIVSEPIKSVPSEIKSTQSEIKPALDDEISYSLDELDNKIMNGDFSNLDDEVIGYEIEQKDPPVVETTPVKQKLEPEQGSIALQPEGDNNFDCRFEKLEDLIKNSIDLQSVHTKTLGEVQEHLTSLTLKVETLETKSTDFAKKIADVETKKYVNYYGVVPIDQFYPQIDDLNLASTRYNLYNKKGYSNTYGATSASDVPYGSGSYYRAKNPSSGQDEMMINNNPQVDYNHLNLHNISKYTKQDIPYESNCPFCKKIVNKKIP</sequence>
<keyword evidence="1" id="KW-0472">Membrane</keyword>
<dbReference type="Proteomes" id="UP000274545">
    <property type="component" value="Unassembled WGS sequence"/>
</dbReference>
<dbReference type="EMBL" id="RAHC01000001">
    <property type="protein sequence ID" value="RUP78058.1"/>
    <property type="molecule type" value="Genomic_DNA"/>
</dbReference>
<keyword evidence="1" id="KW-0812">Transmembrane</keyword>
<gene>
    <name evidence="2" type="ORF">D6D54_00865</name>
</gene>
<reference evidence="2 3" key="1">
    <citation type="journal article" date="2019" name="Genome Biol. Evol.">
        <title>Toxin and genome evolution in a Drosophila defensive symbiosis.</title>
        <authorList>
            <person name="Ballinger M.J."/>
            <person name="Gawryluk R.M."/>
            <person name="Perlman S.J."/>
        </authorList>
    </citation>
    <scope>NUCLEOTIDE SEQUENCE [LARGE SCALE GENOMIC DNA]</scope>
    <source>
        <strain evidence="3">sNeo</strain>
    </source>
</reference>
<organism evidence="2 3">
    <name type="scientific">Spiroplasma poulsonii</name>
    <dbReference type="NCBI Taxonomy" id="2138"/>
    <lineage>
        <taxon>Bacteria</taxon>
        <taxon>Bacillati</taxon>
        <taxon>Mycoplasmatota</taxon>
        <taxon>Mollicutes</taxon>
        <taxon>Entomoplasmatales</taxon>
        <taxon>Spiroplasmataceae</taxon>
        <taxon>Spiroplasma</taxon>
    </lineage>
</organism>
<keyword evidence="1" id="KW-1133">Transmembrane helix</keyword>
<protein>
    <recommendedName>
        <fullName evidence="4">Transmembrane protein</fullName>
    </recommendedName>
</protein>
<dbReference type="RefSeq" id="WP_127092391.1">
    <property type="nucleotide sequence ID" value="NZ_RAHC01000001.1"/>
</dbReference>
<evidence type="ECO:0008006" key="4">
    <source>
        <dbReference type="Google" id="ProtNLM"/>
    </source>
</evidence>
<dbReference type="AlphaFoldDB" id="A0A433ET30"/>
<evidence type="ECO:0000313" key="3">
    <source>
        <dbReference type="Proteomes" id="UP000274545"/>
    </source>
</evidence>
<evidence type="ECO:0000313" key="2">
    <source>
        <dbReference type="EMBL" id="RUP78058.1"/>
    </source>
</evidence>
<name>A0A433ET30_9MOLU</name>
<feature type="transmembrane region" description="Helical" evidence="1">
    <location>
        <begin position="106"/>
        <end position="136"/>
    </location>
</feature>
<feature type="transmembrane region" description="Helical" evidence="1">
    <location>
        <begin position="65"/>
        <end position="85"/>
    </location>
</feature>
<evidence type="ECO:0000256" key="1">
    <source>
        <dbReference type="SAM" id="Phobius"/>
    </source>
</evidence>
<proteinExistence type="predicted"/>
<comment type="caution">
    <text evidence="2">The sequence shown here is derived from an EMBL/GenBank/DDBJ whole genome shotgun (WGS) entry which is preliminary data.</text>
</comment>